<evidence type="ECO:0000313" key="2">
    <source>
        <dbReference type="Proteomes" id="UP000036681"/>
    </source>
</evidence>
<evidence type="ECO:0000313" key="3">
    <source>
        <dbReference type="WBParaSite" id="ALUE_0000176501-mRNA-1"/>
    </source>
</evidence>
<protein>
    <submittedName>
        <fullName evidence="3">HYPK_UBA domain-containing protein</fullName>
    </submittedName>
</protein>
<evidence type="ECO:0000256" key="1">
    <source>
        <dbReference type="SAM" id="Coils"/>
    </source>
</evidence>
<sequence>MEADTSKVKAADEILANDLKRRDEKIEKLVIELQNAEADKSMANEEIKIRLGIVNSLQLFMLD</sequence>
<accession>A0A0M3HJS0</accession>
<reference evidence="3" key="1">
    <citation type="submission" date="2017-02" db="UniProtKB">
        <authorList>
            <consortium name="WormBaseParasite"/>
        </authorList>
    </citation>
    <scope>IDENTIFICATION</scope>
</reference>
<feature type="coiled-coil region" evidence="1">
    <location>
        <begin position="16"/>
        <end position="46"/>
    </location>
</feature>
<dbReference type="Proteomes" id="UP000036681">
    <property type="component" value="Unplaced"/>
</dbReference>
<proteinExistence type="predicted"/>
<dbReference type="AlphaFoldDB" id="A0A0M3HJS0"/>
<name>A0A0M3HJS0_ASCLU</name>
<keyword evidence="2" id="KW-1185">Reference proteome</keyword>
<organism evidence="2 3">
    <name type="scientific">Ascaris lumbricoides</name>
    <name type="common">Giant roundworm</name>
    <dbReference type="NCBI Taxonomy" id="6252"/>
    <lineage>
        <taxon>Eukaryota</taxon>
        <taxon>Metazoa</taxon>
        <taxon>Ecdysozoa</taxon>
        <taxon>Nematoda</taxon>
        <taxon>Chromadorea</taxon>
        <taxon>Rhabditida</taxon>
        <taxon>Spirurina</taxon>
        <taxon>Ascaridomorpha</taxon>
        <taxon>Ascaridoidea</taxon>
        <taxon>Ascarididae</taxon>
        <taxon>Ascaris</taxon>
    </lineage>
</organism>
<keyword evidence="1" id="KW-0175">Coiled coil</keyword>
<dbReference type="WBParaSite" id="ALUE_0000176501-mRNA-1">
    <property type="protein sequence ID" value="ALUE_0000176501-mRNA-1"/>
    <property type="gene ID" value="ALUE_0000176501"/>
</dbReference>